<evidence type="ECO:0000313" key="4">
    <source>
        <dbReference type="Proteomes" id="UP000677228"/>
    </source>
</evidence>
<sequence length="107" mass="11611">MFSLSPYQVSQFRLCCLPVLVKTLNSMIKWPNQKEMVNLALFHPVLGRYLGAVDSTRHFIQRPTSYGGGYGVTGEFDAAAAAFSQADTNRDGTLDAGDFSQFAAGGL</sequence>
<evidence type="ECO:0000313" key="3">
    <source>
        <dbReference type="EMBL" id="CAF3757988.1"/>
    </source>
</evidence>
<comment type="caution">
    <text evidence="2">The sequence shown here is derived from an EMBL/GenBank/DDBJ whole genome shotgun (WGS) entry which is preliminary data.</text>
</comment>
<dbReference type="EMBL" id="CAJOBA010005916">
    <property type="protein sequence ID" value="CAF3757988.1"/>
    <property type="molecule type" value="Genomic_DNA"/>
</dbReference>
<dbReference type="InterPro" id="IPR018247">
    <property type="entry name" value="EF_Hand_1_Ca_BS"/>
</dbReference>
<gene>
    <name evidence="2" type="ORF">OVA965_LOCUS13915</name>
    <name evidence="3" type="ORF">TMI583_LOCUS13918</name>
</gene>
<proteinExistence type="predicted"/>
<dbReference type="EMBL" id="CAJNOK010005909">
    <property type="protein sequence ID" value="CAF0987778.1"/>
    <property type="molecule type" value="Genomic_DNA"/>
</dbReference>
<organism evidence="2 4">
    <name type="scientific">Didymodactylos carnosus</name>
    <dbReference type="NCBI Taxonomy" id="1234261"/>
    <lineage>
        <taxon>Eukaryota</taxon>
        <taxon>Metazoa</taxon>
        <taxon>Spiralia</taxon>
        <taxon>Gnathifera</taxon>
        <taxon>Rotifera</taxon>
        <taxon>Eurotatoria</taxon>
        <taxon>Bdelloidea</taxon>
        <taxon>Philodinida</taxon>
        <taxon>Philodinidae</taxon>
        <taxon>Didymodactylos</taxon>
    </lineage>
</organism>
<dbReference type="InterPro" id="IPR002048">
    <property type="entry name" value="EF_hand_dom"/>
</dbReference>
<dbReference type="GO" id="GO:0005509">
    <property type="term" value="F:calcium ion binding"/>
    <property type="evidence" value="ECO:0007669"/>
    <property type="project" value="InterPro"/>
</dbReference>
<dbReference type="Proteomes" id="UP000677228">
    <property type="component" value="Unassembled WGS sequence"/>
</dbReference>
<dbReference type="PROSITE" id="PS50222">
    <property type="entry name" value="EF_HAND_2"/>
    <property type="match status" value="1"/>
</dbReference>
<evidence type="ECO:0000259" key="1">
    <source>
        <dbReference type="PROSITE" id="PS50222"/>
    </source>
</evidence>
<dbReference type="Proteomes" id="UP000682733">
    <property type="component" value="Unassembled WGS sequence"/>
</dbReference>
<feature type="domain" description="EF-hand" evidence="1">
    <location>
        <begin position="74"/>
        <end position="107"/>
    </location>
</feature>
<name>A0A8S2DJT0_9BILA</name>
<dbReference type="AlphaFoldDB" id="A0A8S2DJT0"/>
<reference evidence="2" key="1">
    <citation type="submission" date="2021-02" db="EMBL/GenBank/DDBJ databases">
        <authorList>
            <person name="Nowell W R."/>
        </authorList>
    </citation>
    <scope>NUCLEOTIDE SEQUENCE</scope>
</reference>
<accession>A0A8S2DJT0</accession>
<dbReference type="PROSITE" id="PS00018">
    <property type="entry name" value="EF_HAND_1"/>
    <property type="match status" value="1"/>
</dbReference>
<protein>
    <recommendedName>
        <fullName evidence="1">EF-hand domain-containing protein</fullName>
    </recommendedName>
</protein>
<evidence type="ECO:0000313" key="2">
    <source>
        <dbReference type="EMBL" id="CAF0987778.1"/>
    </source>
</evidence>